<evidence type="ECO:0000256" key="1">
    <source>
        <dbReference type="SAM" id="MobiDB-lite"/>
    </source>
</evidence>
<keyword evidence="2" id="KW-1133">Transmembrane helix</keyword>
<feature type="transmembrane region" description="Helical" evidence="2">
    <location>
        <begin position="36"/>
        <end position="57"/>
    </location>
</feature>
<feature type="transmembrane region" description="Helical" evidence="2">
    <location>
        <begin position="77"/>
        <end position="98"/>
    </location>
</feature>
<keyword evidence="2" id="KW-0812">Transmembrane</keyword>
<keyword evidence="2" id="KW-0472">Membrane</keyword>
<sequence length="108" mass="11319">MSDIEQTLELNAQAPDEATDAAPDDDTALPRPRIRWAGIVWGAVFAAIALIALRTLGDPGSRTAAMSWIETLDAGSAVAYGLLGMGALVLVTGLVGLLRHAQRRAARP</sequence>
<gene>
    <name evidence="3" type="ORF">ACFQRL_01605</name>
</gene>
<name>A0ABW2HCP9_9MICO</name>
<feature type="compositionally biased region" description="Acidic residues" evidence="1">
    <location>
        <begin position="17"/>
        <end position="27"/>
    </location>
</feature>
<feature type="compositionally biased region" description="Polar residues" evidence="1">
    <location>
        <begin position="1"/>
        <end position="10"/>
    </location>
</feature>
<evidence type="ECO:0000256" key="2">
    <source>
        <dbReference type="SAM" id="Phobius"/>
    </source>
</evidence>
<comment type="caution">
    <text evidence="3">The sequence shown here is derived from an EMBL/GenBank/DDBJ whole genome shotgun (WGS) entry which is preliminary data.</text>
</comment>
<organism evidence="3 4">
    <name type="scientific">Microbacterium fluvii</name>
    <dbReference type="NCBI Taxonomy" id="415215"/>
    <lineage>
        <taxon>Bacteria</taxon>
        <taxon>Bacillati</taxon>
        <taxon>Actinomycetota</taxon>
        <taxon>Actinomycetes</taxon>
        <taxon>Micrococcales</taxon>
        <taxon>Microbacteriaceae</taxon>
        <taxon>Microbacterium</taxon>
    </lineage>
</organism>
<feature type="region of interest" description="Disordered" evidence="1">
    <location>
        <begin position="1"/>
        <end position="27"/>
    </location>
</feature>
<reference evidence="4" key="1">
    <citation type="journal article" date="2019" name="Int. J. Syst. Evol. Microbiol.">
        <title>The Global Catalogue of Microorganisms (GCM) 10K type strain sequencing project: providing services to taxonomists for standard genome sequencing and annotation.</title>
        <authorList>
            <consortium name="The Broad Institute Genomics Platform"/>
            <consortium name="The Broad Institute Genome Sequencing Center for Infectious Disease"/>
            <person name="Wu L."/>
            <person name="Ma J."/>
        </authorList>
    </citation>
    <scope>NUCLEOTIDE SEQUENCE [LARGE SCALE GENOMIC DNA]</scope>
    <source>
        <strain evidence="4">CGMCC 1.15772</strain>
    </source>
</reference>
<proteinExistence type="predicted"/>
<dbReference type="EMBL" id="JBHTBE010000001">
    <property type="protein sequence ID" value="MFC7267648.1"/>
    <property type="molecule type" value="Genomic_DNA"/>
</dbReference>
<keyword evidence="4" id="KW-1185">Reference proteome</keyword>
<accession>A0ABW2HCP9</accession>
<dbReference type="Proteomes" id="UP001596507">
    <property type="component" value="Unassembled WGS sequence"/>
</dbReference>
<evidence type="ECO:0000313" key="3">
    <source>
        <dbReference type="EMBL" id="MFC7267648.1"/>
    </source>
</evidence>
<evidence type="ECO:0000313" key="4">
    <source>
        <dbReference type="Proteomes" id="UP001596507"/>
    </source>
</evidence>
<dbReference type="RefSeq" id="WP_262872580.1">
    <property type="nucleotide sequence ID" value="NZ_BAABKW010000018.1"/>
</dbReference>
<protein>
    <submittedName>
        <fullName evidence="3">Uncharacterized protein</fullName>
    </submittedName>
</protein>